<dbReference type="AlphaFoldDB" id="X8J2M0"/>
<gene>
    <name evidence="2" type="ORF">RSOL_166500</name>
</gene>
<protein>
    <submittedName>
        <fullName evidence="2">Uncharacterized protein</fullName>
    </submittedName>
</protein>
<feature type="compositionally biased region" description="Polar residues" evidence="1">
    <location>
        <begin position="130"/>
        <end position="139"/>
    </location>
</feature>
<name>X8J2M0_9AGAM</name>
<dbReference type="Proteomes" id="UP000030108">
    <property type="component" value="Unassembled WGS sequence"/>
</dbReference>
<accession>X8J2M0</accession>
<feature type="region of interest" description="Disordered" evidence="1">
    <location>
        <begin position="84"/>
        <end position="139"/>
    </location>
</feature>
<feature type="region of interest" description="Disordered" evidence="1">
    <location>
        <begin position="28"/>
        <end position="48"/>
    </location>
</feature>
<dbReference type="EMBL" id="JATN01000322">
    <property type="protein sequence ID" value="EUC56250.1"/>
    <property type="molecule type" value="Genomic_DNA"/>
</dbReference>
<evidence type="ECO:0000313" key="2">
    <source>
        <dbReference type="EMBL" id="EUC56250.1"/>
    </source>
</evidence>
<feature type="non-terminal residue" evidence="2">
    <location>
        <position position="301"/>
    </location>
</feature>
<evidence type="ECO:0000256" key="1">
    <source>
        <dbReference type="SAM" id="MobiDB-lite"/>
    </source>
</evidence>
<reference evidence="3" key="1">
    <citation type="journal article" date="2014" name="Genome Announc.">
        <title>Draft genome sequence of the plant-pathogenic soil fungus Rhizoctonia solani anastomosis group 3 strain Rhs1AP.</title>
        <authorList>
            <person name="Cubeta M.A."/>
            <person name="Thomas E."/>
            <person name="Dean R.A."/>
            <person name="Jabaji S."/>
            <person name="Neate S.M."/>
            <person name="Tavantzis S."/>
            <person name="Toda T."/>
            <person name="Vilgalys R."/>
            <person name="Bharathan N."/>
            <person name="Fedorova-Abrams N."/>
            <person name="Pakala S.B."/>
            <person name="Pakala S.M."/>
            <person name="Zafar N."/>
            <person name="Joardar V."/>
            <person name="Losada L."/>
            <person name="Nierman W.C."/>
        </authorList>
    </citation>
    <scope>NUCLEOTIDE SEQUENCE [LARGE SCALE GENOMIC DNA]</scope>
    <source>
        <strain evidence="3">AG-3</strain>
    </source>
</reference>
<organism evidence="2 3">
    <name type="scientific">Rhizoctonia solani AG-3 Rhs1AP</name>
    <dbReference type="NCBI Taxonomy" id="1086054"/>
    <lineage>
        <taxon>Eukaryota</taxon>
        <taxon>Fungi</taxon>
        <taxon>Dikarya</taxon>
        <taxon>Basidiomycota</taxon>
        <taxon>Agaricomycotina</taxon>
        <taxon>Agaricomycetes</taxon>
        <taxon>Cantharellales</taxon>
        <taxon>Ceratobasidiaceae</taxon>
        <taxon>Rhizoctonia</taxon>
    </lineage>
</organism>
<comment type="caution">
    <text evidence="2">The sequence shown here is derived from an EMBL/GenBank/DDBJ whole genome shotgun (WGS) entry which is preliminary data.</text>
</comment>
<proteinExistence type="predicted"/>
<feature type="compositionally biased region" description="Basic and acidic residues" evidence="1">
    <location>
        <begin position="117"/>
        <end position="129"/>
    </location>
</feature>
<sequence>MGTRTNLLQTKHRRATTLATTSFLQSYSPQSHGKKVEPSPEPIIDQQSKHACCPRNRRATISEPSFIPTFVLNAVRKLQSIPGLSGTQKLGRKPRSMAFKDVRIVPDPPSPSSNKTRGFESSRKTEPEQRSYSPTQRNVTGAVKSSFKLVQTSETKEKIRPEQLQSTLCSEQAQSSLNYSLKPTLKRCSPPGTDDESVSIREAQLALNSIICELVVRVKEFKCPLELDFSSMEDPFVLKDNEKNKPFINQLRGIDELRARLADIQTHGNAQLIDKHRATGAAIERALQRMKEHQLKLREGR</sequence>
<evidence type="ECO:0000313" key="3">
    <source>
        <dbReference type="Proteomes" id="UP000030108"/>
    </source>
</evidence>